<reference evidence="14 15" key="2">
    <citation type="submission" date="2016-05" db="EMBL/GenBank/DDBJ databases">
        <title>Lineage-specific infection strategies underlie the spectrum of fungal disease in amphibians.</title>
        <authorList>
            <person name="Cuomo C.A."/>
            <person name="Farrer R.A."/>
            <person name="James T."/>
            <person name="Longcore J."/>
            <person name="Birren B."/>
        </authorList>
    </citation>
    <scope>NUCLEOTIDE SEQUENCE [LARGE SCALE GENOMIC DNA]</scope>
    <source>
        <strain evidence="14 15">JEL423</strain>
    </source>
</reference>
<dbReference type="FunFam" id="3.40.50.300:FF:001129">
    <property type="entry name" value="ras-related protein Rab-44 isoform X2"/>
    <property type="match status" value="1"/>
</dbReference>
<organism evidence="14 15">
    <name type="scientific">Batrachochytrium dendrobatidis (strain JEL423)</name>
    <dbReference type="NCBI Taxonomy" id="403673"/>
    <lineage>
        <taxon>Eukaryota</taxon>
        <taxon>Fungi</taxon>
        <taxon>Fungi incertae sedis</taxon>
        <taxon>Chytridiomycota</taxon>
        <taxon>Chytridiomycota incertae sedis</taxon>
        <taxon>Chytridiomycetes</taxon>
        <taxon>Rhizophydiales</taxon>
        <taxon>Rhizophydiales incertae sedis</taxon>
        <taxon>Batrachochytrium</taxon>
    </lineage>
</organism>
<dbReference type="InterPro" id="IPR027417">
    <property type="entry name" value="P-loop_NTPase"/>
</dbReference>
<dbReference type="EC" id="3.2.1.-" evidence="12"/>
<protein>
    <recommendedName>
        <fullName evidence="12">alpha-1,2-Mannosidase</fullName>
        <ecNumber evidence="12">3.2.1.-</ecNumber>
    </recommendedName>
</protein>
<evidence type="ECO:0000256" key="12">
    <source>
        <dbReference type="RuleBase" id="RU361193"/>
    </source>
</evidence>
<dbReference type="PROSITE" id="PS51421">
    <property type="entry name" value="RAS"/>
    <property type="match status" value="1"/>
</dbReference>
<feature type="disulfide bond" evidence="11">
    <location>
        <begin position="380"/>
        <end position="412"/>
    </location>
</feature>
<dbReference type="InterPro" id="IPR036026">
    <property type="entry name" value="Seven-hairpin_glycosidases"/>
</dbReference>
<keyword evidence="13" id="KW-0472">Membrane</keyword>
<dbReference type="SMART" id="SM00173">
    <property type="entry name" value="RAS"/>
    <property type="match status" value="1"/>
</dbReference>
<evidence type="ECO:0000256" key="7">
    <source>
        <dbReference type="ARBA" id="ARBA00023157"/>
    </source>
</evidence>
<dbReference type="InterPro" id="IPR012341">
    <property type="entry name" value="6hp_glycosidase-like_sf"/>
</dbReference>
<keyword evidence="13" id="KW-0812">Transmembrane</keyword>
<dbReference type="GO" id="GO:0000139">
    <property type="term" value="C:Golgi membrane"/>
    <property type="evidence" value="ECO:0007669"/>
    <property type="project" value="TreeGrafter"/>
</dbReference>
<dbReference type="InterPro" id="IPR001806">
    <property type="entry name" value="Small_GTPase"/>
</dbReference>
<dbReference type="GO" id="GO:0003924">
    <property type="term" value="F:GTPase activity"/>
    <property type="evidence" value="ECO:0007669"/>
    <property type="project" value="InterPro"/>
</dbReference>
<keyword evidence="13" id="KW-1133">Transmembrane helix</keyword>
<evidence type="ECO:0000256" key="4">
    <source>
        <dbReference type="ARBA" id="ARBA00022741"/>
    </source>
</evidence>
<dbReference type="InterPro" id="IPR001382">
    <property type="entry name" value="Glyco_hydro_47"/>
</dbReference>
<dbReference type="SUPFAM" id="SSF52540">
    <property type="entry name" value="P-loop containing nucleoside triphosphate hydrolases"/>
    <property type="match status" value="1"/>
</dbReference>
<dbReference type="Pfam" id="PF00071">
    <property type="entry name" value="Ras"/>
    <property type="match status" value="1"/>
</dbReference>
<dbReference type="Proteomes" id="UP000077115">
    <property type="component" value="Unassembled WGS sequence"/>
</dbReference>
<dbReference type="SMART" id="SM00174">
    <property type="entry name" value="RHO"/>
    <property type="match status" value="1"/>
</dbReference>
<feature type="active site" evidence="9">
    <location>
        <position position="319"/>
    </location>
</feature>
<proteinExistence type="inferred from homology"/>
<dbReference type="GO" id="GO:0004571">
    <property type="term" value="F:mannosyl-oligosaccharide 1,2-alpha-mannosidase activity"/>
    <property type="evidence" value="ECO:0007669"/>
    <property type="project" value="InterPro"/>
</dbReference>
<dbReference type="GO" id="GO:0005975">
    <property type="term" value="P:carbohydrate metabolic process"/>
    <property type="evidence" value="ECO:0007669"/>
    <property type="project" value="InterPro"/>
</dbReference>
<dbReference type="AlphaFoldDB" id="A0A177WPL4"/>
<feature type="binding site" evidence="10">
    <location>
        <position position="530"/>
    </location>
    <ligand>
        <name>Ca(2+)</name>
        <dbReference type="ChEBI" id="CHEBI:29108"/>
    </ligand>
</feature>
<dbReference type="FunFam" id="1.50.10.10:FF:000066">
    <property type="entry name" value="alpha-1,2-Mannosidase"/>
    <property type="match status" value="1"/>
</dbReference>
<dbReference type="NCBIfam" id="TIGR00231">
    <property type="entry name" value="small_GTP"/>
    <property type="match status" value="1"/>
</dbReference>
<comment type="similarity">
    <text evidence="3 12">Belongs to the glycosyl hydrolase 47 family.</text>
</comment>
<evidence type="ECO:0000256" key="11">
    <source>
        <dbReference type="PIRSR" id="PIRSR601382-3"/>
    </source>
</evidence>
<dbReference type="GO" id="GO:0005783">
    <property type="term" value="C:endoplasmic reticulum"/>
    <property type="evidence" value="ECO:0007669"/>
    <property type="project" value="TreeGrafter"/>
</dbReference>
<evidence type="ECO:0000256" key="6">
    <source>
        <dbReference type="ARBA" id="ARBA00023134"/>
    </source>
</evidence>
<keyword evidence="6" id="KW-0342">GTP-binding</keyword>
<dbReference type="Pfam" id="PF01532">
    <property type="entry name" value="Glyco_hydro_47"/>
    <property type="match status" value="1"/>
</dbReference>
<dbReference type="SUPFAM" id="SSF48225">
    <property type="entry name" value="Seven-hairpin glycosidases"/>
    <property type="match status" value="1"/>
</dbReference>
<evidence type="ECO:0000256" key="1">
    <source>
        <dbReference type="ARBA" id="ARBA00001913"/>
    </source>
</evidence>
<dbReference type="PANTHER" id="PTHR11742:SF6">
    <property type="entry name" value="MANNOSYL-OLIGOSACCHARIDE ALPHA-1,2-MANNOSIDASE IA-RELATED"/>
    <property type="match status" value="1"/>
</dbReference>
<evidence type="ECO:0000256" key="13">
    <source>
        <dbReference type="SAM" id="Phobius"/>
    </source>
</evidence>
<evidence type="ECO:0000256" key="3">
    <source>
        <dbReference type="ARBA" id="ARBA00007658"/>
    </source>
</evidence>
<keyword evidence="8" id="KW-0449">Lipoprotein</keyword>
<comment type="pathway">
    <text evidence="2">Protein modification; protein glycosylation.</text>
</comment>
<keyword evidence="5 12" id="KW-0378">Hydrolase</keyword>
<keyword evidence="12" id="KW-0326">Glycosidase</keyword>
<dbReference type="PROSITE" id="PS51419">
    <property type="entry name" value="RAB"/>
    <property type="match status" value="1"/>
</dbReference>
<feature type="active site" evidence="9">
    <location>
        <position position="448"/>
    </location>
</feature>
<dbReference type="Gene3D" id="1.50.10.10">
    <property type="match status" value="1"/>
</dbReference>
<evidence type="ECO:0000313" key="14">
    <source>
        <dbReference type="EMBL" id="OAJ41756.1"/>
    </source>
</evidence>
<evidence type="ECO:0000256" key="10">
    <source>
        <dbReference type="PIRSR" id="PIRSR601382-2"/>
    </source>
</evidence>
<feature type="active site" description="Proton donor" evidence="9">
    <location>
        <position position="191"/>
    </location>
</feature>
<evidence type="ECO:0000256" key="9">
    <source>
        <dbReference type="PIRSR" id="PIRSR601382-1"/>
    </source>
</evidence>
<evidence type="ECO:0000256" key="5">
    <source>
        <dbReference type="ARBA" id="ARBA00022801"/>
    </source>
</evidence>
<evidence type="ECO:0000256" key="2">
    <source>
        <dbReference type="ARBA" id="ARBA00004922"/>
    </source>
</evidence>
<feature type="active site" description="Proton donor" evidence="9">
    <location>
        <position position="426"/>
    </location>
</feature>
<dbReference type="InterPro" id="IPR050749">
    <property type="entry name" value="Glycosyl_Hydrolase_47"/>
</dbReference>
<dbReference type="CDD" id="cd01863">
    <property type="entry name" value="Rab18"/>
    <property type="match status" value="1"/>
</dbReference>
<feature type="transmembrane region" description="Helical" evidence="13">
    <location>
        <begin position="12"/>
        <end position="32"/>
    </location>
</feature>
<keyword evidence="4" id="KW-0547">Nucleotide-binding</keyword>
<dbReference type="PANTHER" id="PTHR11742">
    <property type="entry name" value="MANNOSYL-OLIGOSACCHARIDE ALPHA-1,2-MANNOSIDASE-RELATED"/>
    <property type="match status" value="1"/>
</dbReference>
<accession>A0A177WPL4</accession>
<comment type="cofactor">
    <cofactor evidence="1 10">
        <name>Ca(2+)</name>
        <dbReference type="ChEBI" id="CHEBI:29108"/>
    </cofactor>
</comment>
<dbReference type="GO" id="GO:0036503">
    <property type="term" value="P:ERAD pathway"/>
    <property type="evidence" value="ECO:0007669"/>
    <property type="project" value="UniProtKB-ARBA"/>
</dbReference>
<name>A0A177WPL4_BATDL</name>
<dbReference type="SMART" id="SM00175">
    <property type="entry name" value="RAB"/>
    <property type="match status" value="1"/>
</dbReference>
<keyword evidence="7 11" id="KW-1015">Disulfide bond</keyword>
<keyword evidence="10" id="KW-0106">Calcium</keyword>
<reference evidence="14 15" key="1">
    <citation type="submission" date="2006-10" db="EMBL/GenBank/DDBJ databases">
        <title>The Genome Sequence of Batrachochytrium dendrobatidis JEL423.</title>
        <authorList>
            <consortium name="The Broad Institute Genome Sequencing Platform"/>
            <person name="Birren B."/>
            <person name="Lander E."/>
            <person name="Galagan J."/>
            <person name="Cuomo C."/>
            <person name="Devon K."/>
            <person name="Jaffe D."/>
            <person name="Butler J."/>
            <person name="Alvarez P."/>
            <person name="Gnerre S."/>
            <person name="Grabherr M."/>
            <person name="Kleber M."/>
            <person name="Mauceli E."/>
            <person name="Brockman W."/>
            <person name="Young S."/>
            <person name="LaButti K."/>
            <person name="Sykes S."/>
            <person name="DeCaprio D."/>
            <person name="Crawford M."/>
            <person name="Koehrsen M."/>
            <person name="Engels R."/>
            <person name="Montgomery P."/>
            <person name="Pearson M."/>
            <person name="Howarth C."/>
            <person name="Larson L."/>
            <person name="White J."/>
            <person name="O'Leary S."/>
            <person name="Kodira C."/>
            <person name="Zeng Q."/>
            <person name="Yandava C."/>
            <person name="Alvarado L."/>
            <person name="Longcore J."/>
            <person name="James T."/>
        </authorList>
    </citation>
    <scope>NUCLEOTIDE SEQUENCE [LARGE SCALE GENOMIC DNA]</scope>
    <source>
        <strain evidence="14 15">JEL423</strain>
    </source>
</reference>
<evidence type="ECO:0000313" key="15">
    <source>
        <dbReference type="Proteomes" id="UP000077115"/>
    </source>
</evidence>
<keyword evidence="10" id="KW-0479">Metal-binding</keyword>
<dbReference type="InterPro" id="IPR005225">
    <property type="entry name" value="Small_GTP-bd"/>
</dbReference>
<dbReference type="VEuPathDB" id="FungiDB:BDEG_25303"/>
<sequence>MLGFGRQASRRLRLLILFLIGAYGLYHLSFYFNRRTSTTKPFLVGYPIGDNIDMEGDAEFIQGNIFPDHDAQNWQSSIFTANITRYQLPSPSTGLPPKDGSADFVKQMYVREMIRHAWSGYMKYARGTDELDPLTKTGHSWTEPGSMLFTPIDSMSTLFIAGMMKEFNQAKALVIENLDYDKVDTDVNVFETVIRALGGLLSAYDLDGDERILALAVDLADRLECVFQTKTGIPENIANLKERKAKPGYLSLAMVGTNQLEYQYLSDITGNPKYANNALYALEQISSIQTSIKGFAPMEISTYSLTETSQWYAVALETDSYYEYLLKLWLSTGDVRYRKLYDDAASAIEEHLLIKTPTGGAYLTDKRYGVTSDKFHHLSCFAGGMFSTGAVTLANEDADRYFKIASQLTQTCYDSYQISESKLGGEWTRVDADGNLIAHTRSYILRPETVESIFYMWRYTHNPIYREWGWSIVQALESNCKDDVGYHGLDDQGKPHNRQQSFFLAETLKYLYLLFSDDSTIDLSKYVFNTEAHPISVRGYGRRKDPKKWLDFGSQVSSLDKCILIAAVISIPMSNQKGHSHTAGAGTTVSDRDIVSTFKLLLIGDSGTGKSSLLLQFTDDLWLQPDEVSATIGVDFKVKVIDIDSKKYKLTIWDTAGQERFRTLTSSYYRGAQGVILVYDVSNRGSFDHLQTWFNELDTYTSSNNSVVKIIVGNKSDKDVSGGREVPRKEGEAFAKKMGTLFIETSAKTTMGVRDAFVEVVRRIIDTPSLWQRNQSGSRTGNVTLAAGTSADAQSYCSC</sequence>
<dbReference type="OrthoDB" id="8118055at2759"/>
<dbReference type="GO" id="GO:0005525">
    <property type="term" value="F:GTP binding"/>
    <property type="evidence" value="ECO:0007669"/>
    <property type="project" value="UniProtKB-KW"/>
</dbReference>
<dbReference type="PRINTS" id="PR00747">
    <property type="entry name" value="GLYHDRLASE47"/>
</dbReference>
<dbReference type="Gene3D" id="3.40.50.300">
    <property type="entry name" value="P-loop containing nucleotide triphosphate hydrolases"/>
    <property type="match status" value="1"/>
</dbReference>
<dbReference type="EMBL" id="DS022306">
    <property type="protein sequence ID" value="OAJ41756.1"/>
    <property type="molecule type" value="Genomic_DNA"/>
</dbReference>
<dbReference type="SMART" id="SM00176">
    <property type="entry name" value="RAN"/>
    <property type="match status" value="1"/>
</dbReference>
<evidence type="ECO:0000256" key="8">
    <source>
        <dbReference type="ARBA" id="ARBA00023288"/>
    </source>
</evidence>
<dbReference type="GO" id="GO:0005509">
    <property type="term" value="F:calcium ion binding"/>
    <property type="evidence" value="ECO:0007669"/>
    <property type="project" value="InterPro"/>
</dbReference>
<dbReference type="STRING" id="403673.A0A177WPL4"/>
<gene>
    <name evidence="14" type="ORF">BDEG_25303</name>
</gene>
<dbReference type="PROSITE" id="PS51420">
    <property type="entry name" value="RHO"/>
    <property type="match status" value="1"/>
</dbReference>